<dbReference type="InterPro" id="IPR039309">
    <property type="entry name" value="BT1"/>
</dbReference>
<protein>
    <submittedName>
        <fullName evidence="9">Uncharacterized protein</fullName>
    </submittedName>
</protein>
<gene>
    <name evidence="9" type="ORF">MACK_002084</name>
</gene>
<dbReference type="CDD" id="cd17484">
    <property type="entry name" value="MFS_FBT"/>
    <property type="match status" value="1"/>
</dbReference>
<dbReference type="SUPFAM" id="SSF103473">
    <property type="entry name" value="MFS general substrate transporter"/>
    <property type="match status" value="1"/>
</dbReference>
<proteinExistence type="inferred from homology"/>
<feature type="compositionally biased region" description="Pro residues" evidence="7">
    <location>
        <begin position="857"/>
        <end position="875"/>
    </location>
</feature>
<keyword evidence="6 8" id="KW-0472">Membrane</keyword>
<feature type="region of interest" description="Disordered" evidence="7">
    <location>
        <begin position="205"/>
        <end position="441"/>
    </location>
</feature>
<keyword evidence="5 8" id="KW-1133">Transmembrane helix</keyword>
<dbReference type="GO" id="GO:0016020">
    <property type="term" value="C:membrane"/>
    <property type="evidence" value="ECO:0007669"/>
    <property type="project" value="UniProtKB-SubCell"/>
</dbReference>
<evidence type="ECO:0000256" key="7">
    <source>
        <dbReference type="SAM" id="MobiDB-lite"/>
    </source>
</evidence>
<feature type="region of interest" description="Disordered" evidence="7">
    <location>
        <begin position="454"/>
        <end position="498"/>
    </location>
</feature>
<evidence type="ECO:0000256" key="8">
    <source>
        <dbReference type="SAM" id="Phobius"/>
    </source>
</evidence>
<feature type="compositionally biased region" description="Polar residues" evidence="7">
    <location>
        <begin position="240"/>
        <end position="265"/>
    </location>
</feature>
<feature type="region of interest" description="Disordered" evidence="7">
    <location>
        <begin position="739"/>
        <end position="798"/>
    </location>
</feature>
<feature type="compositionally biased region" description="Polar residues" evidence="7">
    <location>
        <begin position="467"/>
        <end position="477"/>
    </location>
</feature>
<dbReference type="Proteomes" id="UP000244811">
    <property type="component" value="Chromosome 3"/>
</dbReference>
<feature type="compositionally biased region" description="Pro residues" evidence="7">
    <location>
        <begin position="416"/>
        <end position="440"/>
    </location>
</feature>
<feature type="transmembrane region" description="Helical" evidence="8">
    <location>
        <begin position="1383"/>
        <end position="1409"/>
    </location>
</feature>
<reference evidence="9" key="1">
    <citation type="submission" date="2022-07" db="EMBL/GenBank/DDBJ databases">
        <title>Evaluation of T. orientalis genome assembly methods using nanopore sequencing and analysis of variation between genomes.</title>
        <authorList>
            <person name="Yam J."/>
            <person name="Micallef M.L."/>
            <person name="Liu M."/>
            <person name="Djordjevic S.P."/>
            <person name="Bogema D.R."/>
            <person name="Jenkins C."/>
        </authorList>
    </citation>
    <scope>NUCLEOTIDE SEQUENCE</scope>
    <source>
        <strain evidence="9">Goon Nure</strain>
    </source>
</reference>
<dbReference type="PANTHER" id="PTHR31585:SF0">
    <property type="entry name" value="FOLATE-BIOPTERIN TRANSPORTER 1, CHLOROPLASTIC"/>
    <property type="match status" value="1"/>
</dbReference>
<feature type="compositionally biased region" description="Polar residues" evidence="7">
    <location>
        <begin position="389"/>
        <end position="400"/>
    </location>
</feature>
<accession>A0A976QU05</accession>
<feature type="compositionally biased region" description="Low complexity" evidence="7">
    <location>
        <begin position="205"/>
        <end position="217"/>
    </location>
</feature>
<feature type="compositionally biased region" description="Basic and acidic residues" evidence="7">
    <location>
        <begin position="327"/>
        <end position="336"/>
    </location>
</feature>
<feature type="region of interest" description="Disordered" evidence="7">
    <location>
        <begin position="1170"/>
        <end position="1195"/>
    </location>
</feature>
<feature type="region of interest" description="Disordered" evidence="7">
    <location>
        <begin position="1"/>
        <end position="28"/>
    </location>
</feature>
<evidence type="ECO:0000256" key="3">
    <source>
        <dbReference type="ARBA" id="ARBA00022448"/>
    </source>
</evidence>
<feature type="transmembrane region" description="Helical" evidence="8">
    <location>
        <begin position="1665"/>
        <end position="1685"/>
    </location>
</feature>
<feature type="compositionally biased region" description="Low complexity" evidence="7">
    <location>
        <begin position="778"/>
        <end position="793"/>
    </location>
</feature>
<keyword evidence="4 8" id="KW-0812">Transmembrane</keyword>
<name>A0A976QU05_THEOR</name>
<feature type="compositionally biased region" description="Basic and acidic residues" evidence="7">
    <location>
        <begin position="299"/>
        <end position="312"/>
    </location>
</feature>
<feature type="transmembrane region" description="Helical" evidence="8">
    <location>
        <begin position="1635"/>
        <end position="1658"/>
    </location>
</feature>
<feature type="region of interest" description="Disordered" evidence="7">
    <location>
        <begin position="1705"/>
        <end position="1724"/>
    </location>
</feature>
<evidence type="ECO:0000313" key="9">
    <source>
        <dbReference type="EMBL" id="UKK01271.2"/>
    </source>
</evidence>
<feature type="compositionally biased region" description="Polar residues" evidence="7">
    <location>
        <begin position="889"/>
        <end position="914"/>
    </location>
</feature>
<dbReference type="EMBL" id="CP056070">
    <property type="protein sequence ID" value="UKK01271.2"/>
    <property type="molecule type" value="Genomic_DNA"/>
</dbReference>
<dbReference type="PANTHER" id="PTHR31585">
    <property type="entry name" value="FOLATE-BIOPTERIN TRANSPORTER 1, CHLOROPLASTIC"/>
    <property type="match status" value="1"/>
</dbReference>
<feature type="compositionally biased region" description="Low complexity" evidence="7">
    <location>
        <begin position="748"/>
        <end position="767"/>
    </location>
</feature>
<feature type="compositionally biased region" description="Low complexity" evidence="7">
    <location>
        <begin position="7"/>
        <end position="23"/>
    </location>
</feature>
<evidence type="ECO:0000313" key="10">
    <source>
        <dbReference type="Proteomes" id="UP000244811"/>
    </source>
</evidence>
<feature type="compositionally biased region" description="Low complexity" evidence="7">
    <location>
        <begin position="1705"/>
        <end position="1716"/>
    </location>
</feature>
<feature type="transmembrane region" description="Helical" evidence="8">
    <location>
        <begin position="1320"/>
        <end position="1338"/>
    </location>
</feature>
<dbReference type="InterPro" id="IPR036259">
    <property type="entry name" value="MFS_trans_sf"/>
</dbReference>
<feature type="compositionally biased region" description="Polar residues" evidence="7">
    <location>
        <begin position="338"/>
        <end position="349"/>
    </location>
</feature>
<feature type="region of interest" description="Disordered" evidence="7">
    <location>
        <begin position="846"/>
        <end position="950"/>
    </location>
</feature>
<evidence type="ECO:0000256" key="5">
    <source>
        <dbReference type="ARBA" id="ARBA00022989"/>
    </source>
</evidence>
<dbReference type="Gene3D" id="1.20.1250.20">
    <property type="entry name" value="MFS general substrate transporter like domains"/>
    <property type="match status" value="1"/>
</dbReference>
<feature type="compositionally biased region" description="Low complexity" evidence="7">
    <location>
        <begin position="1183"/>
        <end position="1192"/>
    </location>
</feature>
<sequence>MDEQDPSETISETSSSAENNSSSRTGTSSPEMLAEVVFLTTSLGSVKKQFFESNRAKHLLDCKGLVYYLIDTNKEISDATGCKDMELFESWKSEGFLRLTKDEFGNESVVLPQIIIDGFSVGDNKFLQDLEDDGDLDYIVARILCPCCLNEKEPDVLTCPKCNVEYKNIIPDEYVDTPYVRRFCQGSPCTYTTVLCVRNQDDPTALASSSLDSSNSLGGQKVEKEIKDPQTGKDLPEVQQPESGRSQEGLQVQETQLQQHNSVPDTESETKGLVGSAGQDGGLPKVEGDLKVPAPPDPPRADPEKQLEEGPGDRSLTPQEGRGAGSRPEDAPKDTQELQESGSSSSKQTTPKQEPALPPKPPVLKTPETLEQKPNEVLPTNKLSEGPQLPSTRTDQTINQLPAPPVQTPLVKKPEVPVPTPKLPGPNLPEAPPAVPPVAPPLESLTKEVAIKPVVNPTPKPAADKGQPSTEATSRVNAQDAPASAPNATQENVDGDKDNQVKEVLLASLKEMQTNFDTVNSTELVQPPADKVEAVKKSLCESFKTDLVNVCTASGQNSSPDLLTLVNNYYRNNVCTTEHSLNQLFNKDGDFAYKLLTNHLSQFSKKAPNKSTQDVYDKSVPVVKKLTELMKDAELALVSDKVKTLLEKRNLILTSALCAVANADQNVMASAQFESGQVTLTVNQEDYIKETTEVFMKAYAPMAELLKQFNTLLPKLLDIFEEGFENKINMLTSLANSRKTPAQPGVNAPGVAASGSAPGSPGTTTPGAGSGTGPSPPSTSSTTTGTLPTAQATDGLPRQPAAPVLKTEATRPTLLQFLGVDNREVAAVHGHPSLIQKFKSLLQVSSAPSTTLNPDPASKPPTTPKEPAPITPKEPAPGELTVQLPGQPLTGQGSGSNVPPTQVLGSPTTTQGDGTDNRVPEQGAAGLGQNRPGSTPIGEAGAQGVRGPQVDVTRLNGMQVLERTTTGGVVTTDHSQHQLATSGQSTALAKLGLEAVSRAEADAEVTGNGPLGLLTQIKTKLKALVSRGGSEAQAPGKPAALTEEALKKQRDVEKEEQLFEEAMKQFMHLGMFKTTGGKLVAELDEQKVKALVRANLLTLNDFDSVYNLVVGPQRSLHSLYMFMEHMLLSPDADEKIKHLEDSKLLERIKKMVNPLEDLYEQIKANVPRLTLRRPSLGPDSELEAPARPSSEAPAEHVNRRGKFLLVSNSSGVNLSDHNLLIKLNKIIQNLSTRSGFKRSKMLNNLPNETDSVLLANPKLIKDEQHNAFAGLLSFDESLLYSSGHFSSRNELISCIVAMLHGVEVLTYLPIMYLYKDDFHISPALLTFILGLIRLPLNVKLLFAFTSDSVPIFGSRRKSYLAIGSFVCFASMFTLGLLDEDYSIVLTTGLFALCSLGSALCSVIGEALVIECAYKQSNEQVTKTISTFYTFRKLTFAAMSYLSSVLIMIIKKRQIFMIASSLPFCVFFTAFFIQEKPFGYYLTIREQYHRLVNFACKPEIKKPSIFLFITMMIPSAGTAMFYFMTEKLHFQPELFGRFAAFQAIASLFGIYCYLAFFRNMNIRKLFVWTTILVAAFCCFSIVLVKRWNLILGIPDKAFAITDTSLIQFIGEMNSFPIYVMATRLCPRGIESSMYSFLWTVQFLGMDIGTYISSLMTHLFKINNRNFTGLVPMIIVCAVAQLIPNLFVGMLPDRLPTVQIEDEVGAGADEGASGSSPDQVPVGGEF</sequence>
<feature type="transmembrane region" description="Helical" evidence="8">
    <location>
        <begin position="1534"/>
        <end position="1555"/>
    </location>
</feature>
<feature type="transmembrane region" description="Helical" evidence="8">
    <location>
        <begin position="1430"/>
        <end position="1448"/>
    </location>
</feature>
<comment type="subcellular location">
    <subcellularLocation>
        <location evidence="1">Membrane</location>
        <topology evidence="1">Multi-pass membrane protein</topology>
    </subcellularLocation>
</comment>
<feature type="transmembrane region" description="Helical" evidence="8">
    <location>
        <begin position="1359"/>
        <end position="1377"/>
    </location>
</feature>
<feature type="transmembrane region" description="Helical" evidence="8">
    <location>
        <begin position="1564"/>
        <end position="1583"/>
    </location>
</feature>
<feature type="transmembrane region" description="Helical" evidence="8">
    <location>
        <begin position="1454"/>
        <end position="1472"/>
    </location>
</feature>
<comment type="similarity">
    <text evidence="2">Belongs to the major facilitator superfamily. Folate-biopterin transporter (TC 2.A.71) family.</text>
</comment>
<feature type="compositionally biased region" description="Basic and acidic residues" evidence="7">
    <location>
        <begin position="221"/>
        <end position="236"/>
    </location>
</feature>
<evidence type="ECO:0000256" key="4">
    <source>
        <dbReference type="ARBA" id="ARBA00022692"/>
    </source>
</evidence>
<dbReference type="Pfam" id="PF03092">
    <property type="entry name" value="BT1"/>
    <property type="match status" value="1"/>
</dbReference>
<keyword evidence="3" id="KW-0813">Transport</keyword>
<evidence type="ECO:0000256" key="1">
    <source>
        <dbReference type="ARBA" id="ARBA00004141"/>
    </source>
</evidence>
<evidence type="ECO:0000256" key="6">
    <source>
        <dbReference type="ARBA" id="ARBA00023136"/>
    </source>
</evidence>
<organism evidence="9 10">
    <name type="scientific">Theileria orientalis</name>
    <dbReference type="NCBI Taxonomy" id="68886"/>
    <lineage>
        <taxon>Eukaryota</taxon>
        <taxon>Sar</taxon>
        <taxon>Alveolata</taxon>
        <taxon>Apicomplexa</taxon>
        <taxon>Aconoidasida</taxon>
        <taxon>Piroplasmida</taxon>
        <taxon>Theileriidae</taxon>
        <taxon>Theileria</taxon>
    </lineage>
</organism>
<feature type="transmembrane region" description="Helical" evidence="8">
    <location>
        <begin position="1504"/>
        <end position="1522"/>
    </location>
</feature>
<evidence type="ECO:0000256" key="2">
    <source>
        <dbReference type="ARBA" id="ARBA00007015"/>
    </source>
</evidence>